<comment type="caution">
    <text evidence="2">The sequence shown here is derived from an EMBL/GenBank/DDBJ whole genome shotgun (WGS) entry which is preliminary data.</text>
</comment>
<evidence type="ECO:0000256" key="1">
    <source>
        <dbReference type="SAM" id="Phobius"/>
    </source>
</evidence>
<evidence type="ECO:0000313" key="3">
    <source>
        <dbReference type="Proteomes" id="UP001530400"/>
    </source>
</evidence>
<dbReference type="EMBL" id="JALLPJ020000666">
    <property type="protein sequence ID" value="KAL3786079.1"/>
    <property type="molecule type" value="Genomic_DNA"/>
</dbReference>
<sequence>MAFVPFRRTSTISSCQPLSSLKECNNDKSILSGIMAAATVPSITNAFPSSIPRIIPTSIPTVDTTASTLHSILVATSTPMGELPSESGINPTFSTFGQWFFLIYVVVSLLAGGKEVFGRIVKQLDKKD</sequence>
<dbReference type="Proteomes" id="UP001530400">
    <property type="component" value="Unassembled WGS sequence"/>
</dbReference>
<evidence type="ECO:0000313" key="2">
    <source>
        <dbReference type="EMBL" id="KAL3786079.1"/>
    </source>
</evidence>
<keyword evidence="1" id="KW-1133">Transmembrane helix</keyword>
<keyword evidence="1" id="KW-0472">Membrane</keyword>
<name>A0ABD3PEC5_9STRA</name>
<protein>
    <submittedName>
        <fullName evidence="2">Uncharacterized protein</fullName>
    </submittedName>
</protein>
<keyword evidence="1" id="KW-0812">Transmembrane</keyword>
<gene>
    <name evidence="2" type="ORF">ACHAWO_006701</name>
</gene>
<proteinExistence type="predicted"/>
<accession>A0ABD3PEC5</accession>
<organism evidence="2 3">
    <name type="scientific">Cyclotella atomus</name>
    <dbReference type="NCBI Taxonomy" id="382360"/>
    <lineage>
        <taxon>Eukaryota</taxon>
        <taxon>Sar</taxon>
        <taxon>Stramenopiles</taxon>
        <taxon>Ochrophyta</taxon>
        <taxon>Bacillariophyta</taxon>
        <taxon>Coscinodiscophyceae</taxon>
        <taxon>Thalassiosirophycidae</taxon>
        <taxon>Stephanodiscales</taxon>
        <taxon>Stephanodiscaceae</taxon>
        <taxon>Cyclotella</taxon>
    </lineage>
</organism>
<dbReference type="AlphaFoldDB" id="A0ABD3PEC5"/>
<keyword evidence="3" id="KW-1185">Reference proteome</keyword>
<reference evidence="2 3" key="1">
    <citation type="submission" date="2024-10" db="EMBL/GenBank/DDBJ databases">
        <title>Updated reference genomes for cyclostephanoid diatoms.</title>
        <authorList>
            <person name="Roberts W.R."/>
            <person name="Alverson A.J."/>
        </authorList>
    </citation>
    <scope>NUCLEOTIDE SEQUENCE [LARGE SCALE GENOMIC DNA]</scope>
    <source>
        <strain evidence="2 3">AJA010-31</strain>
    </source>
</reference>
<feature type="transmembrane region" description="Helical" evidence="1">
    <location>
        <begin position="96"/>
        <end position="117"/>
    </location>
</feature>